<dbReference type="InterPro" id="IPR000727">
    <property type="entry name" value="T_SNARE_dom"/>
</dbReference>
<comment type="caution">
    <text evidence="12">The sequence shown here is derived from an EMBL/GenBank/DDBJ whole genome shotgun (WGS) entry which is preliminary data.</text>
</comment>
<feature type="domain" description="T-SNARE coiled-coil homology" evidence="11">
    <location>
        <begin position="279"/>
        <end position="341"/>
    </location>
</feature>
<keyword evidence="3" id="KW-0813">Transport</keyword>
<keyword evidence="13" id="KW-1185">Reference proteome</keyword>
<name>A0ABP1FZE6_9CHLO</name>
<evidence type="ECO:0000256" key="6">
    <source>
        <dbReference type="ARBA" id="ARBA00022989"/>
    </source>
</evidence>
<dbReference type="Proteomes" id="UP001497392">
    <property type="component" value="Unassembled WGS sequence"/>
</dbReference>
<evidence type="ECO:0000259" key="11">
    <source>
        <dbReference type="PROSITE" id="PS50192"/>
    </source>
</evidence>
<evidence type="ECO:0000256" key="4">
    <source>
        <dbReference type="ARBA" id="ARBA00022692"/>
    </source>
</evidence>
<evidence type="ECO:0000256" key="9">
    <source>
        <dbReference type="SAM" id="MobiDB-lite"/>
    </source>
</evidence>
<keyword evidence="4 10" id="KW-0812">Transmembrane</keyword>
<feature type="compositionally biased region" description="Low complexity" evidence="9">
    <location>
        <begin position="181"/>
        <end position="202"/>
    </location>
</feature>
<comment type="similarity">
    <text evidence="2">Belongs to the syntaxin family.</text>
</comment>
<keyword evidence="8 10" id="KW-0472">Membrane</keyword>
<dbReference type="InterPro" id="IPR045242">
    <property type="entry name" value="Syntaxin"/>
</dbReference>
<sequence>MQTLERSASTSSSVYSNGGPGPSIPGAAQTHANIQQSSEFRKRASGIGAGIQQTAQNLLKLQQLIKRTGKFDDPAVEIARLSDLIKQDIQALNVGLVDLQNLSATAKATNSQSKGHSTTIVDSLRLRLKDATKDFQNVLQTRKENLERNRARQQQFSSATAPDRQPLFNAPRPAPAHERPAFGQAAGAASSSSQGAPMPSQQLFAGGGFSDRSSSGGPHEVGGSTEQCVPALPPGPVPEPALRFRSHSTGARHRASSDEPADPRQPLLQQEQQMVVRQDAYLTSRASAMQNVESTIHELGGIFQQLAHMVQEQGELTIRIDENIDDTLANVDSAQAQLLKYMNSISSNRWLVMKVFGVLLFFLFVFIFFIA</sequence>
<feature type="region of interest" description="Disordered" evidence="9">
    <location>
        <begin position="143"/>
        <end position="267"/>
    </location>
</feature>
<organism evidence="12 13">
    <name type="scientific">Coccomyxa viridis</name>
    <dbReference type="NCBI Taxonomy" id="1274662"/>
    <lineage>
        <taxon>Eukaryota</taxon>
        <taxon>Viridiplantae</taxon>
        <taxon>Chlorophyta</taxon>
        <taxon>core chlorophytes</taxon>
        <taxon>Trebouxiophyceae</taxon>
        <taxon>Trebouxiophyceae incertae sedis</taxon>
        <taxon>Coccomyxaceae</taxon>
        <taxon>Coccomyxa</taxon>
    </lineage>
</organism>
<keyword evidence="5" id="KW-0653">Protein transport</keyword>
<gene>
    <name evidence="12" type="primary">g8057</name>
    <name evidence="12" type="ORF">VP750_LOCUS6922</name>
</gene>
<feature type="transmembrane region" description="Helical" evidence="10">
    <location>
        <begin position="350"/>
        <end position="370"/>
    </location>
</feature>
<dbReference type="CDD" id="cd15844">
    <property type="entry name" value="SNARE_syntaxin5"/>
    <property type="match status" value="1"/>
</dbReference>
<dbReference type="InterPro" id="IPR010989">
    <property type="entry name" value="SNARE"/>
</dbReference>
<evidence type="ECO:0000256" key="10">
    <source>
        <dbReference type="SAM" id="Phobius"/>
    </source>
</evidence>
<evidence type="ECO:0000256" key="1">
    <source>
        <dbReference type="ARBA" id="ARBA00004211"/>
    </source>
</evidence>
<proteinExistence type="inferred from homology"/>
<reference evidence="12 13" key="1">
    <citation type="submission" date="2024-06" db="EMBL/GenBank/DDBJ databases">
        <authorList>
            <person name="Kraege A."/>
            <person name="Thomma B."/>
        </authorList>
    </citation>
    <scope>NUCLEOTIDE SEQUENCE [LARGE SCALE GENOMIC DNA]</scope>
</reference>
<evidence type="ECO:0000256" key="3">
    <source>
        <dbReference type="ARBA" id="ARBA00022448"/>
    </source>
</evidence>
<keyword evidence="7" id="KW-0175">Coiled coil</keyword>
<dbReference type="Gene3D" id="1.20.58.70">
    <property type="match status" value="1"/>
</dbReference>
<feature type="compositionally biased region" description="Polar residues" evidence="9">
    <location>
        <begin position="1"/>
        <end position="16"/>
    </location>
</feature>
<feature type="region of interest" description="Disordered" evidence="9">
    <location>
        <begin position="1"/>
        <end position="39"/>
    </location>
</feature>
<dbReference type="PANTHER" id="PTHR19957">
    <property type="entry name" value="SYNTAXIN"/>
    <property type="match status" value="1"/>
</dbReference>
<comment type="subcellular location">
    <subcellularLocation>
        <location evidence="1">Membrane</location>
        <topology evidence="1">Single-pass type IV membrane protein</topology>
    </subcellularLocation>
</comment>
<evidence type="ECO:0000256" key="5">
    <source>
        <dbReference type="ARBA" id="ARBA00022927"/>
    </source>
</evidence>
<dbReference type="SMART" id="SM00397">
    <property type="entry name" value="t_SNARE"/>
    <property type="match status" value="1"/>
</dbReference>
<accession>A0ABP1FZE6</accession>
<evidence type="ECO:0000256" key="2">
    <source>
        <dbReference type="ARBA" id="ARBA00009063"/>
    </source>
</evidence>
<feature type="compositionally biased region" description="Basic residues" evidence="9">
    <location>
        <begin position="244"/>
        <end position="254"/>
    </location>
</feature>
<dbReference type="Pfam" id="PF05739">
    <property type="entry name" value="SNARE"/>
    <property type="match status" value="1"/>
</dbReference>
<evidence type="ECO:0000313" key="13">
    <source>
        <dbReference type="Proteomes" id="UP001497392"/>
    </source>
</evidence>
<protein>
    <submittedName>
        <fullName evidence="12">G8057 protein</fullName>
    </submittedName>
</protein>
<dbReference type="PROSITE" id="PS50192">
    <property type="entry name" value="T_SNARE"/>
    <property type="match status" value="1"/>
</dbReference>
<evidence type="ECO:0000313" key="12">
    <source>
        <dbReference type="EMBL" id="CAL5225263.1"/>
    </source>
</evidence>
<dbReference type="PANTHER" id="PTHR19957:SF3">
    <property type="entry name" value="SYNTAXIN-5"/>
    <property type="match status" value="1"/>
</dbReference>
<evidence type="ECO:0000256" key="8">
    <source>
        <dbReference type="ARBA" id="ARBA00023136"/>
    </source>
</evidence>
<evidence type="ECO:0000256" key="7">
    <source>
        <dbReference type="ARBA" id="ARBA00023054"/>
    </source>
</evidence>
<dbReference type="SUPFAM" id="SSF47661">
    <property type="entry name" value="t-snare proteins"/>
    <property type="match status" value="1"/>
</dbReference>
<dbReference type="EMBL" id="CAXHTA020000012">
    <property type="protein sequence ID" value="CAL5225263.1"/>
    <property type="molecule type" value="Genomic_DNA"/>
</dbReference>
<keyword evidence="6 10" id="KW-1133">Transmembrane helix</keyword>